<name>A0A5C6CPG2_9BACT</name>
<dbReference type="AlphaFoldDB" id="A0A5C6CPG2"/>
<keyword evidence="1" id="KW-0812">Transmembrane</keyword>
<accession>A0A5C6CPG2</accession>
<feature type="transmembrane region" description="Helical" evidence="1">
    <location>
        <begin position="170"/>
        <end position="187"/>
    </location>
</feature>
<feature type="transmembrane region" description="Helical" evidence="1">
    <location>
        <begin position="38"/>
        <end position="58"/>
    </location>
</feature>
<feature type="transmembrane region" description="Helical" evidence="1">
    <location>
        <begin position="277"/>
        <end position="297"/>
    </location>
</feature>
<evidence type="ECO:0000313" key="2">
    <source>
        <dbReference type="EMBL" id="TWU25281.1"/>
    </source>
</evidence>
<feature type="transmembrane region" description="Helical" evidence="1">
    <location>
        <begin position="406"/>
        <end position="426"/>
    </location>
</feature>
<feature type="transmembrane region" description="Helical" evidence="1">
    <location>
        <begin position="199"/>
        <end position="219"/>
    </location>
</feature>
<organism evidence="2 3">
    <name type="scientific">Novipirellula galeiformis</name>
    <dbReference type="NCBI Taxonomy" id="2528004"/>
    <lineage>
        <taxon>Bacteria</taxon>
        <taxon>Pseudomonadati</taxon>
        <taxon>Planctomycetota</taxon>
        <taxon>Planctomycetia</taxon>
        <taxon>Pirellulales</taxon>
        <taxon>Pirellulaceae</taxon>
        <taxon>Novipirellula</taxon>
    </lineage>
</organism>
<feature type="transmembrane region" description="Helical" evidence="1">
    <location>
        <begin position="96"/>
        <end position="121"/>
    </location>
</feature>
<dbReference type="OrthoDB" id="269718at2"/>
<feature type="transmembrane region" description="Helical" evidence="1">
    <location>
        <begin position="239"/>
        <end position="256"/>
    </location>
</feature>
<feature type="transmembrane region" description="Helical" evidence="1">
    <location>
        <begin position="12"/>
        <end position="32"/>
    </location>
</feature>
<keyword evidence="1" id="KW-0472">Membrane</keyword>
<feature type="transmembrane region" description="Helical" evidence="1">
    <location>
        <begin position="65"/>
        <end position="84"/>
    </location>
</feature>
<dbReference type="Proteomes" id="UP000316304">
    <property type="component" value="Unassembled WGS sequence"/>
</dbReference>
<feature type="transmembrane region" description="Helical" evidence="1">
    <location>
        <begin position="377"/>
        <end position="394"/>
    </location>
</feature>
<feature type="transmembrane region" description="Helical" evidence="1">
    <location>
        <begin position="133"/>
        <end position="158"/>
    </location>
</feature>
<evidence type="ECO:0000313" key="3">
    <source>
        <dbReference type="Proteomes" id="UP000316304"/>
    </source>
</evidence>
<comment type="caution">
    <text evidence="2">The sequence shown here is derived from an EMBL/GenBank/DDBJ whole genome shotgun (WGS) entry which is preliminary data.</text>
</comment>
<feature type="transmembrane region" description="Helical" evidence="1">
    <location>
        <begin position="455"/>
        <end position="474"/>
    </location>
</feature>
<gene>
    <name evidence="2" type="ORF">Pla52o_15790</name>
</gene>
<keyword evidence="3" id="KW-1185">Reference proteome</keyword>
<reference evidence="2 3" key="1">
    <citation type="submission" date="2019-02" db="EMBL/GenBank/DDBJ databases">
        <title>Deep-cultivation of Planctomycetes and their phenomic and genomic characterization uncovers novel biology.</title>
        <authorList>
            <person name="Wiegand S."/>
            <person name="Jogler M."/>
            <person name="Boedeker C."/>
            <person name="Pinto D."/>
            <person name="Vollmers J."/>
            <person name="Rivas-Marin E."/>
            <person name="Kohn T."/>
            <person name="Peeters S.H."/>
            <person name="Heuer A."/>
            <person name="Rast P."/>
            <person name="Oberbeckmann S."/>
            <person name="Bunk B."/>
            <person name="Jeske O."/>
            <person name="Meyerdierks A."/>
            <person name="Storesund J.E."/>
            <person name="Kallscheuer N."/>
            <person name="Luecker S."/>
            <person name="Lage O.M."/>
            <person name="Pohl T."/>
            <person name="Merkel B.J."/>
            <person name="Hornburger P."/>
            <person name="Mueller R.-W."/>
            <person name="Bruemmer F."/>
            <person name="Labrenz M."/>
            <person name="Spormann A.M."/>
            <person name="Op Den Camp H."/>
            <person name="Overmann J."/>
            <person name="Amann R."/>
            <person name="Jetten M.S.M."/>
            <person name="Mascher T."/>
            <person name="Medema M.H."/>
            <person name="Devos D.P."/>
            <person name="Kaster A.-K."/>
            <person name="Ovreas L."/>
            <person name="Rohde M."/>
            <person name="Galperin M.Y."/>
            <person name="Jogler C."/>
        </authorList>
    </citation>
    <scope>NUCLEOTIDE SEQUENCE [LARGE SCALE GENOMIC DNA]</scope>
    <source>
        <strain evidence="2 3">Pla52o</strain>
    </source>
</reference>
<dbReference type="EMBL" id="SJPT01000002">
    <property type="protein sequence ID" value="TWU25281.1"/>
    <property type="molecule type" value="Genomic_DNA"/>
</dbReference>
<evidence type="ECO:0000256" key="1">
    <source>
        <dbReference type="SAM" id="Phobius"/>
    </source>
</evidence>
<feature type="transmembrane region" description="Helical" evidence="1">
    <location>
        <begin position="344"/>
        <end position="362"/>
    </location>
</feature>
<proteinExistence type="predicted"/>
<keyword evidence="1" id="KW-1133">Transmembrane helix</keyword>
<protein>
    <submittedName>
        <fullName evidence="2">Uncharacterized protein</fullName>
    </submittedName>
</protein>
<feature type="transmembrane region" description="Helical" evidence="1">
    <location>
        <begin position="317"/>
        <end position="337"/>
    </location>
</feature>
<sequence length="489" mass="53802">MIESVETPEVRTHSTLAWILVPAVIMSLGWGLRGYIGGGPFGAMIPGALVSLMLCEYLRVDVRAASVVVAFGTMGIGFGGNMTYGQTLGLIRVDETFLWGLIGTTTKGAVWGLLGGAMLGLGFIADRMRWRHLIGVIGCLLIGITIGIVCINAPRWIYFSDPLNKPRDESWAGLLAGAIALLAYLRFVQPRTFRLPATFAFYGTIGGGLGFGIGSLFLAWQPHAPEAWRWLPYWKFMEFFFGLLFGGGLGFAAYRLRDHIIADETSGNTESLPQSAARGLLGTLLGASVVLFVFYFWPRLTLLVFPNLAEVTRGSLSMTATDVLTDFTGLGCVMLLLSRRWPTVAWQLAISVTIVAAAIDWLEDLHPRGDINMPEQYRLLFLLATAAVSVIFVQRWQQSRAPKLTSLFLFAACILMGIGYLMGLGMSDIWWPNPELIAPAGGRWSFLWQEFRSEIIVHAIFATLFVLSLSACLWEQQHKEPLKPVPEGN</sequence>
<dbReference type="RefSeq" id="WP_146593929.1">
    <property type="nucleotide sequence ID" value="NZ_SJPT01000002.1"/>
</dbReference>